<accession>A0A7I7K7V8</accession>
<keyword evidence="3" id="KW-1185">Reference proteome</keyword>
<dbReference type="SUPFAM" id="SSF55729">
    <property type="entry name" value="Acyl-CoA N-acyltransferases (Nat)"/>
    <property type="match status" value="1"/>
</dbReference>
<sequence length="363" mass="40002">MRATLIRPRELGPRECARWLEFQAADPQLQSPFLAPAFACAVDFVSDDARVAVFEDGAAIVGFLPFQMISRGVAAPIGRKLNTRQGFIHQPGLVWAWTELLAATGLHVLELQDVVGAQGAGFRSLVAASSPMIDTAGGWSSYLASIRTHKSVKTILYKERKLRRDHGDDVVFETGRAVDCADLDRLAKWKSRQYRRSGWPDLFAQHETVPLLRLLAEGHGDGMRAVGSSLRIRGEVVATDLSLSTDTVFAGWFAAHNPEHAQYSPGAIRTLRTIEAAFARGVRCIDLSRGDEQYKNALTNNSCDIATGFVSRQSLRSRVYKASRWPGTALTGYVLAHPGVRSVVRHSLRRIGEAREQYAMLMG</sequence>
<organism evidence="2 3">
    <name type="scientific">Mycolicibacterium duvalii</name>
    <dbReference type="NCBI Taxonomy" id="39688"/>
    <lineage>
        <taxon>Bacteria</taxon>
        <taxon>Bacillati</taxon>
        <taxon>Actinomycetota</taxon>
        <taxon>Actinomycetes</taxon>
        <taxon>Mycobacteriales</taxon>
        <taxon>Mycobacteriaceae</taxon>
        <taxon>Mycolicibacterium</taxon>
    </lineage>
</organism>
<evidence type="ECO:0000313" key="3">
    <source>
        <dbReference type="Proteomes" id="UP000467006"/>
    </source>
</evidence>
<dbReference type="EMBL" id="AP022563">
    <property type="protein sequence ID" value="BBX20097.1"/>
    <property type="molecule type" value="Genomic_DNA"/>
</dbReference>
<reference evidence="2 3" key="1">
    <citation type="journal article" date="2019" name="Emerg. Microbes Infect.">
        <title>Comprehensive subspecies identification of 175 nontuberculous mycobacteria species based on 7547 genomic profiles.</title>
        <authorList>
            <person name="Matsumoto Y."/>
            <person name="Kinjo T."/>
            <person name="Motooka D."/>
            <person name="Nabeya D."/>
            <person name="Jung N."/>
            <person name="Uechi K."/>
            <person name="Horii T."/>
            <person name="Iida T."/>
            <person name="Fujita J."/>
            <person name="Nakamura S."/>
        </authorList>
    </citation>
    <scope>NUCLEOTIDE SEQUENCE [LARGE SCALE GENOMIC DNA]</scope>
    <source>
        <strain evidence="2 3">JCM 6396</strain>
    </source>
</reference>
<dbReference type="InterPro" id="IPR038740">
    <property type="entry name" value="BioF2-like_GNAT_dom"/>
</dbReference>
<gene>
    <name evidence="2" type="ORF">MDUV_49570</name>
</gene>
<feature type="domain" description="BioF2-like acetyltransferase" evidence="1">
    <location>
        <begin position="152"/>
        <end position="295"/>
    </location>
</feature>
<protein>
    <recommendedName>
        <fullName evidence="1">BioF2-like acetyltransferase domain-containing protein</fullName>
    </recommendedName>
</protein>
<dbReference type="Pfam" id="PF13480">
    <property type="entry name" value="Acetyltransf_6"/>
    <property type="match status" value="1"/>
</dbReference>
<proteinExistence type="predicted"/>
<dbReference type="KEGG" id="mdu:MDUV_49570"/>
<dbReference type="OrthoDB" id="4700839at2"/>
<evidence type="ECO:0000313" key="2">
    <source>
        <dbReference type="EMBL" id="BBX20097.1"/>
    </source>
</evidence>
<dbReference type="InterPro" id="IPR016181">
    <property type="entry name" value="Acyl_CoA_acyltransferase"/>
</dbReference>
<name>A0A7I7K7V8_9MYCO</name>
<evidence type="ECO:0000259" key="1">
    <source>
        <dbReference type="Pfam" id="PF13480"/>
    </source>
</evidence>
<dbReference type="Proteomes" id="UP000467006">
    <property type="component" value="Chromosome"/>
</dbReference>
<dbReference type="RefSeq" id="WP_098003225.1">
    <property type="nucleotide sequence ID" value="NZ_AP022563.1"/>
</dbReference>
<dbReference type="AlphaFoldDB" id="A0A7I7K7V8"/>